<sequence>MSSSIPPTAEENTIEELEYGAVDILEELEELKREEARRNAELASSAAALPNPLSSTLTGPAPSTLPDPAPPTLPDPAPPTATTTPNQGAQLHKYATRKNTAVSREERASSGYQRLHGG</sequence>
<feature type="compositionally biased region" description="Low complexity" evidence="1">
    <location>
        <begin position="41"/>
        <end position="62"/>
    </location>
</feature>
<reference evidence="2 3" key="1">
    <citation type="journal article" date="2013" name="PLoS Genet.">
        <title>Genomic mechanisms accounting for the adaptation to parasitism in nematode-trapping fungi.</title>
        <authorList>
            <person name="Meerupati T."/>
            <person name="Andersson K.M."/>
            <person name="Friman E."/>
            <person name="Kumar D."/>
            <person name="Tunlid A."/>
            <person name="Ahren D."/>
        </authorList>
    </citation>
    <scope>NUCLEOTIDE SEQUENCE [LARGE SCALE GENOMIC DNA]</scope>
    <source>
        <strain evidence="2 3">CBS 200.50</strain>
    </source>
</reference>
<protein>
    <submittedName>
        <fullName evidence="2">Uncharacterized protein</fullName>
    </submittedName>
</protein>
<comment type="caution">
    <text evidence="2">The sequence shown here is derived from an EMBL/GenBank/DDBJ whole genome shotgun (WGS) entry which is preliminary data.</text>
</comment>
<feature type="region of interest" description="Disordered" evidence="1">
    <location>
        <begin position="36"/>
        <end position="118"/>
    </location>
</feature>
<gene>
    <name evidence="2" type="ORF">H072_1373</name>
</gene>
<feature type="compositionally biased region" description="Pro residues" evidence="1">
    <location>
        <begin position="63"/>
        <end position="79"/>
    </location>
</feature>
<evidence type="ECO:0000256" key="1">
    <source>
        <dbReference type="SAM" id="MobiDB-lite"/>
    </source>
</evidence>
<dbReference type="AlphaFoldDB" id="S8AP46"/>
<proteinExistence type="predicted"/>
<evidence type="ECO:0000313" key="2">
    <source>
        <dbReference type="EMBL" id="EPS44639.1"/>
    </source>
</evidence>
<name>S8AP46_DACHA</name>
<dbReference type="EMBL" id="AQGS01000041">
    <property type="protein sequence ID" value="EPS44639.1"/>
    <property type="molecule type" value="Genomic_DNA"/>
</dbReference>
<evidence type="ECO:0000313" key="3">
    <source>
        <dbReference type="Proteomes" id="UP000015100"/>
    </source>
</evidence>
<reference evidence="3" key="2">
    <citation type="submission" date="2013-04" db="EMBL/GenBank/DDBJ databases">
        <title>Genomic mechanisms accounting for the adaptation to parasitism in nematode-trapping fungi.</title>
        <authorList>
            <person name="Ahren D.G."/>
        </authorList>
    </citation>
    <scope>NUCLEOTIDE SEQUENCE [LARGE SCALE GENOMIC DNA]</scope>
    <source>
        <strain evidence="3">CBS 200.50</strain>
    </source>
</reference>
<keyword evidence="3" id="KW-1185">Reference proteome</keyword>
<dbReference type="Proteomes" id="UP000015100">
    <property type="component" value="Unassembled WGS sequence"/>
</dbReference>
<organism evidence="2 3">
    <name type="scientific">Dactylellina haptotyla (strain CBS 200.50)</name>
    <name type="common">Nematode-trapping fungus</name>
    <name type="synonym">Monacrosporium haptotylum</name>
    <dbReference type="NCBI Taxonomy" id="1284197"/>
    <lineage>
        <taxon>Eukaryota</taxon>
        <taxon>Fungi</taxon>
        <taxon>Dikarya</taxon>
        <taxon>Ascomycota</taxon>
        <taxon>Pezizomycotina</taxon>
        <taxon>Orbiliomycetes</taxon>
        <taxon>Orbiliales</taxon>
        <taxon>Orbiliaceae</taxon>
        <taxon>Dactylellina</taxon>
    </lineage>
</organism>
<accession>S8AP46</accession>
<dbReference type="HOGENOM" id="CLU_2073051_0_0_1"/>